<keyword evidence="1" id="KW-1133">Transmembrane helix</keyword>
<evidence type="ECO:0000313" key="3">
    <source>
        <dbReference type="Proteomes" id="UP001596067"/>
    </source>
</evidence>
<evidence type="ECO:0000256" key="1">
    <source>
        <dbReference type="SAM" id="Phobius"/>
    </source>
</evidence>
<organism evidence="2 3">
    <name type="scientific">Kitasatospora aburaviensis</name>
    <dbReference type="NCBI Taxonomy" id="67265"/>
    <lineage>
        <taxon>Bacteria</taxon>
        <taxon>Bacillati</taxon>
        <taxon>Actinomycetota</taxon>
        <taxon>Actinomycetes</taxon>
        <taxon>Kitasatosporales</taxon>
        <taxon>Streptomycetaceae</taxon>
        <taxon>Kitasatospora</taxon>
    </lineage>
</organism>
<dbReference type="Proteomes" id="UP001596067">
    <property type="component" value="Unassembled WGS sequence"/>
</dbReference>
<keyword evidence="3" id="KW-1185">Reference proteome</keyword>
<reference evidence="3" key="1">
    <citation type="journal article" date="2019" name="Int. J. Syst. Evol. Microbiol.">
        <title>The Global Catalogue of Microorganisms (GCM) 10K type strain sequencing project: providing services to taxonomists for standard genome sequencing and annotation.</title>
        <authorList>
            <consortium name="The Broad Institute Genomics Platform"/>
            <consortium name="The Broad Institute Genome Sequencing Center for Infectious Disease"/>
            <person name="Wu L."/>
            <person name="Ma J."/>
        </authorList>
    </citation>
    <scope>NUCLEOTIDE SEQUENCE [LARGE SCALE GENOMIC DNA]</scope>
    <source>
        <strain evidence="3">CGMCC 4.1469</strain>
    </source>
</reference>
<keyword evidence="1" id="KW-0812">Transmembrane</keyword>
<protein>
    <submittedName>
        <fullName evidence="2">Uncharacterized protein</fullName>
    </submittedName>
</protein>
<proteinExistence type="predicted"/>
<dbReference type="RefSeq" id="WP_345330677.1">
    <property type="nucleotide sequence ID" value="NZ_BAAAVH010000123.1"/>
</dbReference>
<name>A0ABW1EXJ6_9ACTN</name>
<keyword evidence="1" id="KW-0472">Membrane</keyword>
<feature type="transmembrane region" description="Helical" evidence="1">
    <location>
        <begin position="32"/>
        <end position="54"/>
    </location>
</feature>
<comment type="caution">
    <text evidence="2">The sequence shown here is derived from an EMBL/GenBank/DDBJ whole genome shotgun (WGS) entry which is preliminary data.</text>
</comment>
<evidence type="ECO:0000313" key="2">
    <source>
        <dbReference type="EMBL" id="MFC5886773.1"/>
    </source>
</evidence>
<sequence>MDETTATPPAPTVEPLQEVVEKPAGPSVRVPVWLAAGVVGFVAGAGVVGLMWGLSSSAEPTAPETFTLTGSMSLKTGSTTGAVCAGRGGYSDIAMGASVTVYDEGGRVLATGTLGGGKAKSLDGCEFPVTVPNVPKGPQFYQVEVSHRGKISLPKADAEAGLLAVSLG</sequence>
<dbReference type="EMBL" id="JBHSOD010000020">
    <property type="protein sequence ID" value="MFC5886773.1"/>
    <property type="molecule type" value="Genomic_DNA"/>
</dbReference>
<gene>
    <name evidence="2" type="ORF">ACFP0N_17545</name>
</gene>
<accession>A0ABW1EXJ6</accession>